<dbReference type="EMBL" id="JAAQWE010000072">
    <property type="protein sequence ID" value="NMY01238.1"/>
    <property type="molecule type" value="Genomic_DNA"/>
</dbReference>
<gene>
    <name evidence="1" type="ORF">HBO43_32315</name>
</gene>
<dbReference type="Pfam" id="PF11745">
    <property type="entry name" value="DUF3304"/>
    <property type="match status" value="1"/>
</dbReference>
<organism evidence="1 2">
    <name type="scientific">Pseudomonas veronii</name>
    <dbReference type="NCBI Taxonomy" id="76761"/>
    <lineage>
        <taxon>Bacteria</taxon>
        <taxon>Pseudomonadati</taxon>
        <taxon>Pseudomonadota</taxon>
        <taxon>Gammaproteobacteria</taxon>
        <taxon>Pseudomonadales</taxon>
        <taxon>Pseudomonadaceae</taxon>
        <taxon>Pseudomonas</taxon>
    </lineage>
</organism>
<name>A0A7Y1A0I5_PSEVE</name>
<reference evidence="1 2" key="1">
    <citation type="journal article" date="2020" name="Front. Microbiol.">
        <title>Genetic Organization of the aprX-lipA2 Operon Affects the Proteolytic Potential of Pseudomonas Species in Milk.</title>
        <authorList>
            <person name="Maier C."/>
            <person name="Huptas C."/>
            <person name="von Neubeck M."/>
            <person name="Scherer S."/>
            <person name="Wenning M."/>
            <person name="Lucking G."/>
        </authorList>
    </citation>
    <scope>NUCLEOTIDE SEQUENCE [LARGE SCALE GENOMIC DNA]</scope>
    <source>
        <strain evidence="1 2">WS 4671</strain>
    </source>
</reference>
<dbReference type="InterPro" id="IPR021733">
    <property type="entry name" value="DUF3304"/>
</dbReference>
<dbReference type="AlphaFoldDB" id="A0A7Y1A0I5"/>
<evidence type="ECO:0000313" key="2">
    <source>
        <dbReference type="Proteomes" id="UP000552560"/>
    </source>
</evidence>
<dbReference type="OrthoDB" id="6182461at2"/>
<sequence length="177" mass="19533">MNYLEGSAMCRWLGGCLLLLLAGCSVGDSKFLAGNLNGVNHTSAAINYFSVNGYGGANISPHGYGGGMCCAMLPRQWQPGLKLEVEWETDPSPYEKIKRKPDGFNFDEVALARHEANYGRYSTIVELPPYEGRLCALEVHFLPCNQVKVSTSCWRYPSPNSPIKEPLEMKEPVVCPK</sequence>
<accession>A0A7Y1A0I5</accession>
<dbReference type="Proteomes" id="UP000552560">
    <property type="component" value="Unassembled WGS sequence"/>
</dbReference>
<dbReference type="RefSeq" id="WP_082107747.1">
    <property type="nucleotide sequence ID" value="NZ_CP149793.1"/>
</dbReference>
<protein>
    <submittedName>
        <fullName evidence="1">DUF3304 domain-containing protein</fullName>
    </submittedName>
</protein>
<evidence type="ECO:0000313" key="1">
    <source>
        <dbReference type="EMBL" id="NMY01238.1"/>
    </source>
</evidence>
<proteinExistence type="predicted"/>
<comment type="caution">
    <text evidence="1">The sequence shown here is derived from an EMBL/GenBank/DDBJ whole genome shotgun (WGS) entry which is preliminary data.</text>
</comment>